<proteinExistence type="predicted"/>
<evidence type="ECO:0000259" key="1">
    <source>
        <dbReference type="Pfam" id="PF07700"/>
    </source>
</evidence>
<accession>A0ABS5ZZH9</accession>
<comment type="caution">
    <text evidence="2">The sequence shown here is derived from an EMBL/GenBank/DDBJ whole genome shotgun (WGS) entry which is preliminary data.</text>
</comment>
<dbReference type="Pfam" id="PF07700">
    <property type="entry name" value="HNOB"/>
    <property type="match status" value="1"/>
</dbReference>
<dbReference type="Gene3D" id="3.90.1520.10">
    <property type="entry name" value="H-NOX domain"/>
    <property type="match status" value="1"/>
</dbReference>
<dbReference type="SUPFAM" id="SSF111126">
    <property type="entry name" value="Ligand-binding domain in the NO signalling and Golgi transport"/>
    <property type="match status" value="1"/>
</dbReference>
<sequence>MIGLIQKLVLQMVEEIGGPEALLEVKRRTSLPEEFEFRIDTDYENEQMQQILENACAVLQVSEEAALSAFADYFLRDVRNRFPVFIAQARTSRELLIHQTTIHNMLGSGLRNAEKLKAINDKFQVIKHDNGDLEVLYRSPNQWCTLYRKLAEAVAELYQENMTLSTIQCRKRGDQHCAFLLHWPEPVTLVKEQS</sequence>
<dbReference type="InterPro" id="IPR024096">
    <property type="entry name" value="NO_sig/Golgi_transp_ligand-bd"/>
</dbReference>
<reference evidence="2 3" key="1">
    <citation type="journal article" date="2021" name="ISME J.">
        <title>Genomic evolution of the class Acidithiobacillia: deep-branching Proteobacteria living in extreme acidic conditions.</title>
        <authorList>
            <person name="Moya-Beltran A."/>
            <person name="Beard S."/>
            <person name="Rojas-Villalobos C."/>
            <person name="Issotta F."/>
            <person name="Gallardo Y."/>
            <person name="Ulloa R."/>
            <person name="Giaveno A."/>
            <person name="Degli Esposti M."/>
            <person name="Johnson D.B."/>
            <person name="Quatrini R."/>
        </authorList>
    </citation>
    <scope>NUCLEOTIDE SEQUENCE [LARGE SCALE GENOMIC DNA]</scope>
    <source>
        <strain evidence="2 3">RW2</strain>
    </source>
</reference>
<dbReference type="EMBL" id="JAAOMP010000087">
    <property type="protein sequence ID" value="MBU2760038.1"/>
    <property type="molecule type" value="Genomic_DNA"/>
</dbReference>
<name>A0ABS5ZZH9_9PROT</name>
<dbReference type="InterPro" id="IPR011644">
    <property type="entry name" value="Heme_NO-bd"/>
</dbReference>
<evidence type="ECO:0000313" key="2">
    <source>
        <dbReference type="EMBL" id="MBU2760038.1"/>
    </source>
</evidence>
<dbReference type="Proteomes" id="UP000755654">
    <property type="component" value="Unassembled WGS sequence"/>
</dbReference>
<dbReference type="RefSeq" id="WP_215883692.1">
    <property type="nucleotide sequence ID" value="NZ_JAAOMP010000087.1"/>
</dbReference>
<dbReference type="InterPro" id="IPR038158">
    <property type="entry name" value="H-NOX_domain_sf"/>
</dbReference>
<gene>
    <name evidence="2" type="ORF">HAP95_07720</name>
</gene>
<organism evidence="2 3">
    <name type="scientific">Acidithiobacillus sulfurivorans</name>
    <dbReference type="NCBI Taxonomy" id="1958756"/>
    <lineage>
        <taxon>Bacteria</taxon>
        <taxon>Pseudomonadati</taxon>
        <taxon>Pseudomonadota</taxon>
        <taxon>Acidithiobacillia</taxon>
        <taxon>Acidithiobacillales</taxon>
        <taxon>Acidithiobacillaceae</taxon>
        <taxon>Acidithiobacillus</taxon>
    </lineage>
</organism>
<evidence type="ECO:0000313" key="3">
    <source>
        <dbReference type="Proteomes" id="UP000755654"/>
    </source>
</evidence>
<feature type="domain" description="Heme NO-binding" evidence="1">
    <location>
        <begin position="3"/>
        <end position="164"/>
    </location>
</feature>
<protein>
    <recommendedName>
        <fullName evidence="1">Heme NO-binding domain-containing protein</fullName>
    </recommendedName>
</protein>
<keyword evidence="3" id="KW-1185">Reference proteome</keyword>